<comment type="caution">
    <text evidence="1">The sequence shown here is derived from an EMBL/GenBank/DDBJ whole genome shotgun (WGS) entry which is preliminary data.</text>
</comment>
<dbReference type="Pfam" id="PF08310">
    <property type="entry name" value="LGFP"/>
    <property type="match status" value="4"/>
</dbReference>
<proteinExistence type="predicted"/>
<reference evidence="1 2" key="1">
    <citation type="submission" date="2019-04" db="EMBL/GenBank/DDBJ databases">
        <authorList>
            <person name="Jiang L."/>
        </authorList>
    </citation>
    <scope>NUCLEOTIDE SEQUENCE [LARGE SCALE GENOMIC DNA]</scope>
    <source>
        <strain evidence="1 2">YIM 131853</strain>
    </source>
</reference>
<dbReference type="EMBL" id="SSSM01000004">
    <property type="protein sequence ID" value="THG30829.1"/>
    <property type="molecule type" value="Genomic_DNA"/>
</dbReference>
<accession>A0A4S4FKF7</accession>
<keyword evidence="2" id="KW-1185">Reference proteome</keyword>
<sequence>MCHSWKVSLGGLGGRMFKRIFAMAAAALAVVGILQLMPAMADAEDAAVAADLSVFDPGRIIDDSIFFNGSAMTAQQVQAFLVSKRPTCSNGYTCLKDLRIDTTNKSVDPMCRGYVGTAYESAADIIAKVGQSCGVSPKVLIVMLQKEQGLVTSSAPSSQNYRAAMGMACPDTAPCDAEYYGFFNQVYGAAQALVRYTQPAGTGSGTSYYSRYDLMYPVGQTSNVPYHPNSACGTKRVTIANQATHALYVYTPYTPNAAALASAYGVGDSCSAYGNRNFFTYFSDWFGATRGPEVGSAFVDYYATNSSWLGFPLYAASCDVVGCRQQFSGGMVFSGATTGVHGARPEFLAAWGNQGREYGPLGLPTSERLCDMGGGACRQEFQGGWLVQSDRIGFRLVANTERAVWGNWGREYGMLGLPIADRWCTAAICVQQFDGGWMVTSSATGTQVVPNAVRETWGNWGREFGMLGLPSGAPSVPGGSSYTQAFQGGVVTVTNNVAVVTSSTDPWWNAIVTSPWLGAPTAAQSCTLSGGACFQSFAGGWVVKSPSGAYAVPNAVRAAWGDWGREYGILGFPTAAPSSNPTAGNYTQNFQGGVMTVTGGVAKVTSSSDPWWNAVLTSPWLGTANAAQTCSLGGGACYQDYQGGWVVKSPAGAFAVPVTVRQTWGDWGREYGILGFPAGAPSANPASGNYTQPFQGGVMTVTSGSAKVTSSTDPWWNAVLTSPWLGSANAAQSCNLGGGACYQDYQGGWVIKSQAGSFALPTAVRVAWGYYGREYGSLGFPTGAPSANPTSGAYTQGFQGGSIAVSNGVASVHVN</sequence>
<organism evidence="1 2">
    <name type="scientific">Naasia lichenicola</name>
    <dbReference type="NCBI Taxonomy" id="2565933"/>
    <lineage>
        <taxon>Bacteria</taxon>
        <taxon>Bacillati</taxon>
        <taxon>Actinomycetota</taxon>
        <taxon>Actinomycetes</taxon>
        <taxon>Micrococcales</taxon>
        <taxon>Microbacteriaceae</taxon>
        <taxon>Naasia</taxon>
    </lineage>
</organism>
<protein>
    <recommendedName>
        <fullName evidence="3">Hemagglutinin</fullName>
    </recommendedName>
</protein>
<dbReference type="InterPro" id="IPR013207">
    <property type="entry name" value="LGFP"/>
</dbReference>
<dbReference type="AlphaFoldDB" id="A0A4S4FKF7"/>
<evidence type="ECO:0000313" key="1">
    <source>
        <dbReference type="EMBL" id="THG30829.1"/>
    </source>
</evidence>
<dbReference type="Proteomes" id="UP000309133">
    <property type="component" value="Unassembled WGS sequence"/>
</dbReference>
<evidence type="ECO:0008006" key="3">
    <source>
        <dbReference type="Google" id="ProtNLM"/>
    </source>
</evidence>
<gene>
    <name evidence="1" type="ORF">E6C64_09330</name>
</gene>
<evidence type="ECO:0000313" key="2">
    <source>
        <dbReference type="Proteomes" id="UP000309133"/>
    </source>
</evidence>
<name>A0A4S4FKF7_9MICO</name>